<comment type="caution">
    <text evidence="1">The sequence shown here is derived from an EMBL/GenBank/DDBJ whole genome shotgun (WGS) entry which is preliminary data.</text>
</comment>
<keyword evidence="2" id="KW-1185">Reference proteome</keyword>
<evidence type="ECO:0000313" key="2">
    <source>
        <dbReference type="Proteomes" id="UP001234297"/>
    </source>
</evidence>
<gene>
    <name evidence="1" type="ORF">MRB53_019069</name>
</gene>
<dbReference type="Proteomes" id="UP001234297">
    <property type="component" value="Chromosome 5"/>
</dbReference>
<reference evidence="1 2" key="1">
    <citation type="journal article" date="2022" name="Hortic Res">
        <title>A haplotype resolved chromosomal level avocado genome allows analysis of novel avocado genes.</title>
        <authorList>
            <person name="Nath O."/>
            <person name="Fletcher S.J."/>
            <person name="Hayward A."/>
            <person name="Shaw L.M."/>
            <person name="Masouleh A.K."/>
            <person name="Furtado A."/>
            <person name="Henry R.J."/>
            <person name="Mitter N."/>
        </authorList>
    </citation>
    <scope>NUCLEOTIDE SEQUENCE [LARGE SCALE GENOMIC DNA]</scope>
    <source>
        <strain evidence="2">cv. Hass</strain>
    </source>
</reference>
<sequence>MDGVRPLAPNSISKLQWYISDYYNDWTIAMANNRYVYAIYMRVQDDLDSYILCVLHNFLKSNRVFVFSFVIFRLRRAEREEFSSLGSVESVERHFSSSSFCLLPPFVGFLIGLWIETPSAAELLEIRFVSDGGVGGVSLVKSEK</sequence>
<dbReference type="EMBL" id="CM056813">
    <property type="protein sequence ID" value="KAJ8642375.1"/>
    <property type="molecule type" value="Genomic_DNA"/>
</dbReference>
<name>A0ACC2M9R3_PERAE</name>
<proteinExistence type="predicted"/>
<evidence type="ECO:0000313" key="1">
    <source>
        <dbReference type="EMBL" id="KAJ8642375.1"/>
    </source>
</evidence>
<protein>
    <submittedName>
        <fullName evidence="1">Uncharacterized protein</fullName>
    </submittedName>
</protein>
<accession>A0ACC2M9R3</accession>
<organism evidence="1 2">
    <name type="scientific">Persea americana</name>
    <name type="common">Avocado</name>
    <dbReference type="NCBI Taxonomy" id="3435"/>
    <lineage>
        <taxon>Eukaryota</taxon>
        <taxon>Viridiplantae</taxon>
        <taxon>Streptophyta</taxon>
        <taxon>Embryophyta</taxon>
        <taxon>Tracheophyta</taxon>
        <taxon>Spermatophyta</taxon>
        <taxon>Magnoliopsida</taxon>
        <taxon>Magnoliidae</taxon>
        <taxon>Laurales</taxon>
        <taxon>Lauraceae</taxon>
        <taxon>Persea</taxon>
    </lineage>
</organism>